<dbReference type="PANTHER" id="PTHR14614:SF39">
    <property type="entry name" value="HISTIDINE PROTEIN METHYLTRANSFERASE 1 HOMOLOG"/>
    <property type="match status" value="1"/>
</dbReference>
<protein>
    <recommendedName>
        <fullName evidence="3">protein-histidine N-methyltransferase</fullName>
        <ecNumber evidence="3">2.1.1.85</ecNumber>
    </recommendedName>
</protein>
<dbReference type="GO" id="GO:0018064">
    <property type="term" value="F:protein-L-histidine N-tele-methyltransferase activity"/>
    <property type="evidence" value="ECO:0007669"/>
    <property type="project" value="UniProtKB-EC"/>
</dbReference>
<sequence length="346" mass="37445">MTFNFSFNPSPDSSPATSRPASPVPAIERPPTPVLPPSIAPKLHTLKSLLETLEVSSYERVPSLNNLPRRPLSDTKVQAFRSTPLPATGGAVDVGLSSPSDLQNGVYEGGFKTWEGGIDLAAYLDLQSSAVIDQYENIVELGTGVGLPSCALLRRWLKEPVAEEGQQKKRRRLIIQDFNIEVLELVTISNLFLTWMDVKGLLKAEDENALGGGYVELEESQQAEFLADLEAHGVEVYAVSGGWGVDMVKILEDVSSEGTKFGDKSWLVLAAETIYQVPTLPAFLEMLLAGVKAGGLGWIAAKEFYFGVGGNVGEFVKKVQKKGVEANEIWRTGEGGVGRVIVEVKN</sequence>
<keyword evidence="6" id="KW-0808">Transferase</keyword>
<keyword evidence="4" id="KW-0963">Cytoplasm</keyword>
<keyword evidence="5" id="KW-0489">Methyltransferase</keyword>
<accession>A0A3N4IS27</accession>
<dbReference type="PANTHER" id="PTHR14614">
    <property type="entry name" value="HEPATOCELLULAR CARCINOMA-ASSOCIATED ANTIGEN"/>
    <property type="match status" value="1"/>
</dbReference>
<evidence type="ECO:0000313" key="11">
    <source>
        <dbReference type="EMBL" id="RPA87020.1"/>
    </source>
</evidence>
<evidence type="ECO:0000256" key="4">
    <source>
        <dbReference type="ARBA" id="ARBA00022490"/>
    </source>
</evidence>
<comment type="subcellular location">
    <subcellularLocation>
        <location evidence="2">Cytoplasm</location>
    </subcellularLocation>
    <subcellularLocation>
        <location evidence="1">Nucleus</location>
    </subcellularLocation>
</comment>
<name>A0A3N4IS27_ASCIM</name>
<dbReference type="AlphaFoldDB" id="A0A3N4IS27"/>
<dbReference type="EC" id="2.1.1.85" evidence="3"/>
<keyword evidence="7" id="KW-0949">S-adenosyl-L-methionine</keyword>
<reference evidence="11 12" key="1">
    <citation type="journal article" date="2018" name="Nat. Ecol. Evol.">
        <title>Pezizomycetes genomes reveal the molecular basis of ectomycorrhizal truffle lifestyle.</title>
        <authorList>
            <person name="Murat C."/>
            <person name="Payen T."/>
            <person name="Noel B."/>
            <person name="Kuo A."/>
            <person name="Morin E."/>
            <person name="Chen J."/>
            <person name="Kohler A."/>
            <person name="Krizsan K."/>
            <person name="Balestrini R."/>
            <person name="Da Silva C."/>
            <person name="Montanini B."/>
            <person name="Hainaut M."/>
            <person name="Levati E."/>
            <person name="Barry K.W."/>
            <person name="Belfiori B."/>
            <person name="Cichocki N."/>
            <person name="Clum A."/>
            <person name="Dockter R.B."/>
            <person name="Fauchery L."/>
            <person name="Guy J."/>
            <person name="Iotti M."/>
            <person name="Le Tacon F."/>
            <person name="Lindquist E.A."/>
            <person name="Lipzen A."/>
            <person name="Malagnac F."/>
            <person name="Mello A."/>
            <person name="Molinier V."/>
            <person name="Miyauchi S."/>
            <person name="Poulain J."/>
            <person name="Riccioni C."/>
            <person name="Rubini A."/>
            <person name="Sitrit Y."/>
            <person name="Splivallo R."/>
            <person name="Traeger S."/>
            <person name="Wang M."/>
            <person name="Zifcakova L."/>
            <person name="Wipf D."/>
            <person name="Zambonelli A."/>
            <person name="Paolocci F."/>
            <person name="Nowrousian M."/>
            <person name="Ottonello S."/>
            <person name="Baldrian P."/>
            <person name="Spatafora J.W."/>
            <person name="Henrissat B."/>
            <person name="Nagy L.G."/>
            <person name="Aury J.M."/>
            <person name="Wincker P."/>
            <person name="Grigoriev I.V."/>
            <person name="Bonfante P."/>
            <person name="Martin F.M."/>
        </authorList>
    </citation>
    <scope>NUCLEOTIDE SEQUENCE [LARGE SCALE GENOMIC DNA]</scope>
    <source>
        <strain evidence="11 12">RN42</strain>
    </source>
</reference>
<evidence type="ECO:0000256" key="8">
    <source>
        <dbReference type="ARBA" id="ARBA00023242"/>
    </source>
</evidence>
<dbReference type="InterPro" id="IPR029063">
    <property type="entry name" value="SAM-dependent_MTases_sf"/>
</dbReference>
<feature type="compositionally biased region" description="Pro residues" evidence="10">
    <location>
        <begin position="28"/>
        <end position="38"/>
    </location>
</feature>
<dbReference type="STRING" id="1160509.A0A3N4IS27"/>
<dbReference type="Gene3D" id="3.40.50.150">
    <property type="entry name" value="Vaccinia Virus protein VP39"/>
    <property type="match status" value="1"/>
</dbReference>
<dbReference type="GO" id="GO:0005737">
    <property type="term" value="C:cytoplasm"/>
    <property type="evidence" value="ECO:0007669"/>
    <property type="project" value="UniProtKB-SubCell"/>
</dbReference>
<evidence type="ECO:0000256" key="10">
    <source>
        <dbReference type="SAM" id="MobiDB-lite"/>
    </source>
</evidence>
<keyword evidence="12" id="KW-1185">Reference proteome</keyword>
<dbReference type="EMBL" id="ML119647">
    <property type="protein sequence ID" value="RPA87020.1"/>
    <property type="molecule type" value="Genomic_DNA"/>
</dbReference>
<feature type="region of interest" description="Disordered" evidence="10">
    <location>
        <begin position="1"/>
        <end position="38"/>
    </location>
</feature>
<evidence type="ECO:0000256" key="5">
    <source>
        <dbReference type="ARBA" id="ARBA00022603"/>
    </source>
</evidence>
<keyword evidence="8" id="KW-0539">Nucleus</keyword>
<evidence type="ECO:0000256" key="6">
    <source>
        <dbReference type="ARBA" id="ARBA00022679"/>
    </source>
</evidence>
<evidence type="ECO:0000256" key="9">
    <source>
        <dbReference type="ARBA" id="ARBA00038126"/>
    </source>
</evidence>
<evidence type="ECO:0000256" key="3">
    <source>
        <dbReference type="ARBA" id="ARBA00012533"/>
    </source>
</evidence>
<dbReference type="InterPro" id="IPR019410">
    <property type="entry name" value="Methyltransf_16"/>
</dbReference>
<dbReference type="GO" id="GO:0005634">
    <property type="term" value="C:nucleus"/>
    <property type="evidence" value="ECO:0007669"/>
    <property type="project" value="UniProtKB-SubCell"/>
</dbReference>
<dbReference type="OrthoDB" id="1723750at2759"/>
<evidence type="ECO:0000256" key="2">
    <source>
        <dbReference type="ARBA" id="ARBA00004496"/>
    </source>
</evidence>
<organism evidence="11 12">
    <name type="scientific">Ascobolus immersus RN42</name>
    <dbReference type="NCBI Taxonomy" id="1160509"/>
    <lineage>
        <taxon>Eukaryota</taxon>
        <taxon>Fungi</taxon>
        <taxon>Dikarya</taxon>
        <taxon>Ascomycota</taxon>
        <taxon>Pezizomycotina</taxon>
        <taxon>Pezizomycetes</taxon>
        <taxon>Pezizales</taxon>
        <taxon>Ascobolaceae</taxon>
        <taxon>Ascobolus</taxon>
    </lineage>
</organism>
<dbReference type="GO" id="GO:0032259">
    <property type="term" value="P:methylation"/>
    <property type="evidence" value="ECO:0007669"/>
    <property type="project" value="UniProtKB-KW"/>
</dbReference>
<feature type="compositionally biased region" description="Low complexity" evidence="10">
    <location>
        <begin position="1"/>
        <end position="15"/>
    </location>
</feature>
<gene>
    <name evidence="11" type="ORF">BJ508DRAFT_372148</name>
</gene>
<dbReference type="Proteomes" id="UP000275078">
    <property type="component" value="Unassembled WGS sequence"/>
</dbReference>
<evidence type="ECO:0000256" key="1">
    <source>
        <dbReference type="ARBA" id="ARBA00004123"/>
    </source>
</evidence>
<proteinExistence type="inferred from homology"/>
<evidence type="ECO:0000256" key="7">
    <source>
        <dbReference type="ARBA" id="ARBA00022691"/>
    </source>
</evidence>
<evidence type="ECO:0000313" key="12">
    <source>
        <dbReference type="Proteomes" id="UP000275078"/>
    </source>
</evidence>
<comment type="similarity">
    <text evidence="9">Belongs to the methyltransferase superfamily. METTL18 family.</text>
</comment>